<evidence type="ECO:0008006" key="4">
    <source>
        <dbReference type="Google" id="ProtNLM"/>
    </source>
</evidence>
<proteinExistence type="predicted"/>
<evidence type="ECO:0000313" key="2">
    <source>
        <dbReference type="EMBL" id="CAH1396329.1"/>
    </source>
</evidence>
<organism evidence="2 3">
    <name type="scientific">Nezara viridula</name>
    <name type="common">Southern green stink bug</name>
    <name type="synonym">Cimex viridulus</name>
    <dbReference type="NCBI Taxonomy" id="85310"/>
    <lineage>
        <taxon>Eukaryota</taxon>
        <taxon>Metazoa</taxon>
        <taxon>Ecdysozoa</taxon>
        <taxon>Arthropoda</taxon>
        <taxon>Hexapoda</taxon>
        <taxon>Insecta</taxon>
        <taxon>Pterygota</taxon>
        <taxon>Neoptera</taxon>
        <taxon>Paraneoptera</taxon>
        <taxon>Hemiptera</taxon>
        <taxon>Heteroptera</taxon>
        <taxon>Panheteroptera</taxon>
        <taxon>Pentatomomorpha</taxon>
        <taxon>Pentatomoidea</taxon>
        <taxon>Pentatomidae</taxon>
        <taxon>Pentatominae</taxon>
        <taxon>Nezara</taxon>
    </lineage>
</organism>
<evidence type="ECO:0000256" key="1">
    <source>
        <dbReference type="SAM" id="MobiDB-lite"/>
    </source>
</evidence>
<dbReference type="OrthoDB" id="4447at2759"/>
<dbReference type="Gene3D" id="2.120.10.80">
    <property type="entry name" value="Kelch-type beta propeller"/>
    <property type="match status" value="1"/>
</dbReference>
<dbReference type="AlphaFoldDB" id="A0A9P0H6I4"/>
<dbReference type="InterPro" id="IPR052588">
    <property type="entry name" value="Kelch_domain_protein"/>
</dbReference>
<sequence>MGKQQKKKGKGVEKTSAKTEKKLTQKMKKKLALTGEDDIEDIVKQIEKEEQKKLQVIEKVIATPPTRRAFCSLTAHPYKDELIMFGGELHNGHETFVYNDLYVYKIATDEWTLIKSPGAPPPRTSHQAVATSANKGELWLFGGEFTTRSESQFYHYKDLWLFELETKKWTKIDAPGAPSSRSGHRMVVVKRQIIVFGGYHDNLQDYKYFNDVHAFNLDSRTWKKLDPTGTPPSPRSGCQMVSTPEGKIVIWGGYSKIKIKKDVDKGTTHTDTFLLQPEKGDETGLKWKWSIVKPGGARYGARSGVSCTFWGKKAYTFGGAADNETEEDLSAVFYNQLHSFDLHQFIWSEIALKGKKEQNKPRRRRRNKDDDCEDEENDEEMQVEEEPLVEEKVVEDGVFTMRVSTVQPTKNEPNTSSSMAVDIVSHPHSRINCSLAIKGHNLFMYGGVFEEGDREHTLGDFYSLDLHKCEEWKTIIPCDLQNEEWIESESDDDEDDDEDENDQDSDSEDEEMENTC</sequence>
<feature type="compositionally biased region" description="Acidic residues" evidence="1">
    <location>
        <begin position="370"/>
        <end position="387"/>
    </location>
</feature>
<dbReference type="SUPFAM" id="SSF117281">
    <property type="entry name" value="Kelch motif"/>
    <property type="match status" value="1"/>
</dbReference>
<dbReference type="EMBL" id="OV725079">
    <property type="protein sequence ID" value="CAH1396329.1"/>
    <property type="molecule type" value="Genomic_DNA"/>
</dbReference>
<feature type="compositionally biased region" description="Basic and acidic residues" evidence="1">
    <location>
        <begin position="10"/>
        <end position="23"/>
    </location>
</feature>
<keyword evidence="3" id="KW-1185">Reference proteome</keyword>
<protein>
    <recommendedName>
        <fullName evidence="4">Kelch domain-containing protein 4</fullName>
    </recommendedName>
</protein>
<reference evidence="2" key="1">
    <citation type="submission" date="2022-01" db="EMBL/GenBank/DDBJ databases">
        <authorList>
            <person name="King R."/>
        </authorList>
    </citation>
    <scope>NUCLEOTIDE SEQUENCE</scope>
</reference>
<feature type="region of interest" description="Disordered" evidence="1">
    <location>
        <begin position="480"/>
        <end position="516"/>
    </location>
</feature>
<feature type="region of interest" description="Disordered" evidence="1">
    <location>
        <begin position="1"/>
        <end position="23"/>
    </location>
</feature>
<gene>
    <name evidence="2" type="ORF">NEZAVI_LOCUS6421</name>
</gene>
<accession>A0A9P0H6I4</accession>
<name>A0A9P0H6I4_NEZVI</name>
<dbReference type="Pfam" id="PF13415">
    <property type="entry name" value="Beta-prop_FBX42"/>
    <property type="match status" value="1"/>
</dbReference>
<dbReference type="Proteomes" id="UP001152798">
    <property type="component" value="Chromosome 3"/>
</dbReference>
<feature type="region of interest" description="Disordered" evidence="1">
    <location>
        <begin position="356"/>
        <end position="387"/>
    </location>
</feature>
<evidence type="ECO:0000313" key="3">
    <source>
        <dbReference type="Proteomes" id="UP001152798"/>
    </source>
</evidence>
<dbReference type="PANTHER" id="PTHR46063">
    <property type="entry name" value="KELCH DOMAIN-CONTAINING PROTEIN"/>
    <property type="match status" value="1"/>
</dbReference>
<dbReference type="InterPro" id="IPR015915">
    <property type="entry name" value="Kelch-typ_b-propeller"/>
</dbReference>
<feature type="compositionally biased region" description="Acidic residues" evidence="1">
    <location>
        <begin position="481"/>
        <end position="516"/>
    </location>
</feature>
<dbReference type="PANTHER" id="PTHR46063:SF1">
    <property type="entry name" value="KELCH DOMAIN-CONTAINING PROTEIN 4"/>
    <property type="match status" value="1"/>
</dbReference>